<evidence type="ECO:0008006" key="3">
    <source>
        <dbReference type="Google" id="ProtNLM"/>
    </source>
</evidence>
<dbReference type="RefSeq" id="WP_089522647.1">
    <property type="nucleotide sequence ID" value="NZ_NMUQ01000001.1"/>
</dbReference>
<accession>A0A229P0K8</accession>
<evidence type="ECO:0000313" key="2">
    <source>
        <dbReference type="Proteomes" id="UP000215145"/>
    </source>
</evidence>
<organism evidence="1 2">
    <name type="scientific">Paenibacillus herberti</name>
    <dbReference type="NCBI Taxonomy" id="1619309"/>
    <lineage>
        <taxon>Bacteria</taxon>
        <taxon>Bacillati</taxon>
        <taxon>Bacillota</taxon>
        <taxon>Bacilli</taxon>
        <taxon>Bacillales</taxon>
        <taxon>Paenibacillaceae</taxon>
        <taxon>Paenibacillus</taxon>
    </lineage>
</organism>
<sequence length="328" mass="36234">MKPLNVLLVFLVLAIPLVIMNDAKRDNASNQQVMQKQYSEEFQSAVDDAGSYLARLELQQTASAVHYQREKQLEAELEVWNVFYMNLAIKYGLEQNPTAIENLKLHMPAQILFGYDGYHLITLSDKADDSSQAELSPFIWPKKPYWTTLTNGNLIYFTLDDQATVYDRQSNRFLEGSYDELAGKTDLRPLTSIELFREVKQSSILSSAEADLAAAINRHMGLVKRMGLALSFTLPRDLGGQAIQDVSVLAFIQGYPLPGGDTLEAFSLGSGSVVRQSGLTGMLLASGKKMAYGNTCMPTSGASVIESLFDEEEAARKGYFVDDCGPAN</sequence>
<dbReference type="Proteomes" id="UP000215145">
    <property type="component" value="Unassembled WGS sequence"/>
</dbReference>
<gene>
    <name evidence="1" type="ORF">CGZ75_02090</name>
</gene>
<evidence type="ECO:0000313" key="1">
    <source>
        <dbReference type="EMBL" id="OXM15551.1"/>
    </source>
</evidence>
<proteinExistence type="predicted"/>
<dbReference type="AlphaFoldDB" id="A0A229P0K8"/>
<comment type="caution">
    <text evidence="1">The sequence shown here is derived from an EMBL/GenBank/DDBJ whole genome shotgun (WGS) entry which is preliminary data.</text>
</comment>
<dbReference type="EMBL" id="NMUQ01000001">
    <property type="protein sequence ID" value="OXM15551.1"/>
    <property type="molecule type" value="Genomic_DNA"/>
</dbReference>
<dbReference type="OrthoDB" id="1985886at2"/>
<name>A0A229P0K8_9BACL</name>
<reference evidence="1 2" key="1">
    <citation type="submission" date="2017-07" db="EMBL/GenBank/DDBJ databases">
        <title>Paenibacillus herberti R33 genome sequencing and assembly.</title>
        <authorList>
            <person name="Su W."/>
        </authorList>
    </citation>
    <scope>NUCLEOTIDE SEQUENCE [LARGE SCALE GENOMIC DNA]</scope>
    <source>
        <strain evidence="1 2">R33</strain>
    </source>
</reference>
<keyword evidence="2" id="KW-1185">Reference proteome</keyword>
<protein>
    <recommendedName>
        <fullName evidence="3">F0F1-type ATP synthase</fullName>
    </recommendedName>
</protein>